<dbReference type="PRINTS" id="PR00080">
    <property type="entry name" value="SDRFAMILY"/>
</dbReference>
<sequence length="246" mass="25602">MTGRKVAVISGGSRGIGRAVAVKLAEDGYDIGFCYRSDENAAETLGKEIAAAGGRSLAVRADVADSAQVKAWLDATKAELGPIDAVVTSAGITRDGALTLMSDEDWGAVLRTNLDGVFTVCRPAVFDMCKRRTGSVVTLSSVSGVYGNPTQANYSASKGGVISFTKALAKEVGRFGVRVNAVAPGLIDTDMVAALAEPARKKLLSQIAMRRFGTPEEVAELVAFLVSDKAGYITGNVMEIHGGLTI</sequence>
<dbReference type="EMBL" id="BAAANN010000030">
    <property type="protein sequence ID" value="GAA1978439.1"/>
    <property type="molecule type" value="Genomic_DNA"/>
</dbReference>
<organism evidence="3 4">
    <name type="scientific">Amycolatopsis minnesotensis</name>
    <dbReference type="NCBI Taxonomy" id="337894"/>
    <lineage>
        <taxon>Bacteria</taxon>
        <taxon>Bacillati</taxon>
        <taxon>Actinomycetota</taxon>
        <taxon>Actinomycetes</taxon>
        <taxon>Pseudonocardiales</taxon>
        <taxon>Pseudonocardiaceae</taxon>
        <taxon>Amycolatopsis</taxon>
    </lineage>
</organism>
<dbReference type="SMART" id="SM00822">
    <property type="entry name" value="PKS_KR"/>
    <property type="match status" value="1"/>
</dbReference>
<proteinExistence type="inferred from homology"/>
<protein>
    <submittedName>
        <fullName evidence="3">3-oxoacyl-[acyl-carrier-protein] reductase</fullName>
    </submittedName>
</protein>
<dbReference type="InterPro" id="IPR057326">
    <property type="entry name" value="KR_dom"/>
</dbReference>
<dbReference type="PANTHER" id="PTHR42879">
    <property type="entry name" value="3-OXOACYL-(ACYL-CARRIER-PROTEIN) REDUCTASE"/>
    <property type="match status" value="1"/>
</dbReference>
<dbReference type="InterPro" id="IPR020904">
    <property type="entry name" value="Sc_DH/Rdtase_CS"/>
</dbReference>
<gene>
    <name evidence="3" type="primary">fabG_4</name>
    <name evidence="3" type="ORF">GCM10009754_63050</name>
</gene>
<dbReference type="RefSeq" id="WP_344427169.1">
    <property type="nucleotide sequence ID" value="NZ_BAAANN010000030.1"/>
</dbReference>
<reference evidence="3 4" key="1">
    <citation type="journal article" date="2019" name="Int. J. Syst. Evol. Microbiol.">
        <title>The Global Catalogue of Microorganisms (GCM) 10K type strain sequencing project: providing services to taxonomists for standard genome sequencing and annotation.</title>
        <authorList>
            <consortium name="The Broad Institute Genomics Platform"/>
            <consortium name="The Broad Institute Genome Sequencing Center for Infectious Disease"/>
            <person name="Wu L."/>
            <person name="Ma J."/>
        </authorList>
    </citation>
    <scope>NUCLEOTIDE SEQUENCE [LARGE SCALE GENOMIC DNA]</scope>
    <source>
        <strain evidence="3 4">JCM 14545</strain>
    </source>
</reference>
<dbReference type="PANTHER" id="PTHR42879:SF2">
    <property type="entry name" value="3-OXOACYL-[ACYL-CARRIER-PROTEIN] REDUCTASE FABG"/>
    <property type="match status" value="1"/>
</dbReference>
<dbReference type="Gene3D" id="3.40.50.720">
    <property type="entry name" value="NAD(P)-binding Rossmann-like Domain"/>
    <property type="match status" value="1"/>
</dbReference>
<dbReference type="Pfam" id="PF13561">
    <property type="entry name" value="adh_short_C2"/>
    <property type="match status" value="1"/>
</dbReference>
<comment type="similarity">
    <text evidence="1">Belongs to the short-chain dehydrogenases/reductases (SDR) family.</text>
</comment>
<evidence type="ECO:0000313" key="3">
    <source>
        <dbReference type="EMBL" id="GAA1978439.1"/>
    </source>
</evidence>
<evidence type="ECO:0000259" key="2">
    <source>
        <dbReference type="SMART" id="SM00822"/>
    </source>
</evidence>
<dbReference type="PRINTS" id="PR00081">
    <property type="entry name" value="GDHRDH"/>
</dbReference>
<comment type="caution">
    <text evidence="3">The sequence shown here is derived from an EMBL/GenBank/DDBJ whole genome shotgun (WGS) entry which is preliminary data.</text>
</comment>
<evidence type="ECO:0000313" key="4">
    <source>
        <dbReference type="Proteomes" id="UP001501116"/>
    </source>
</evidence>
<feature type="domain" description="Ketoreductase" evidence="2">
    <location>
        <begin position="5"/>
        <end position="190"/>
    </location>
</feature>
<evidence type="ECO:0000256" key="1">
    <source>
        <dbReference type="ARBA" id="ARBA00006484"/>
    </source>
</evidence>
<dbReference type="InterPro" id="IPR036291">
    <property type="entry name" value="NAD(P)-bd_dom_sf"/>
</dbReference>
<name>A0ABN2S0Y5_9PSEU</name>
<keyword evidence="4" id="KW-1185">Reference proteome</keyword>
<dbReference type="Proteomes" id="UP001501116">
    <property type="component" value="Unassembled WGS sequence"/>
</dbReference>
<accession>A0ABN2S0Y5</accession>
<dbReference type="InterPro" id="IPR002347">
    <property type="entry name" value="SDR_fam"/>
</dbReference>
<dbReference type="SUPFAM" id="SSF51735">
    <property type="entry name" value="NAD(P)-binding Rossmann-fold domains"/>
    <property type="match status" value="1"/>
</dbReference>
<dbReference type="InterPro" id="IPR050259">
    <property type="entry name" value="SDR"/>
</dbReference>
<dbReference type="NCBIfam" id="NF009466">
    <property type="entry name" value="PRK12826.1-2"/>
    <property type="match status" value="1"/>
</dbReference>
<dbReference type="PROSITE" id="PS00061">
    <property type="entry name" value="ADH_SHORT"/>
    <property type="match status" value="1"/>
</dbReference>